<dbReference type="PROSITE" id="PS51257">
    <property type="entry name" value="PROKAR_LIPOPROTEIN"/>
    <property type="match status" value="1"/>
</dbReference>
<feature type="chain" id="PRO_5046021348" evidence="1">
    <location>
        <begin position="23"/>
        <end position="166"/>
    </location>
</feature>
<keyword evidence="1" id="KW-0732">Signal</keyword>
<sequence>MRALIPLALVASLGGLGLSGCATTGAMDLTPEAAPAFVALAASTDRFEIESSRLALQRSRDPMIRMHAEMMIRDHGQTSAQLASAATSAGLAVPGEMLPMHSAMLAELTSAAAFDPAYRGQQLTSHQQALSLHQNYARNGSVPALRGAAASAVPVVRMHLDHLRRM</sequence>
<dbReference type="Proteomes" id="UP001500235">
    <property type="component" value="Unassembled WGS sequence"/>
</dbReference>
<feature type="signal peptide" evidence="1">
    <location>
        <begin position="1"/>
        <end position="22"/>
    </location>
</feature>
<dbReference type="RefSeq" id="WP_344707851.1">
    <property type="nucleotide sequence ID" value="NZ_BAABBQ010000001.1"/>
</dbReference>
<protein>
    <submittedName>
        <fullName evidence="3">DUF4142 domain-containing protein</fullName>
    </submittedName>
</protein>
<dbReference type="InterPro" id="IPR025419">
    <property type="entry name" value="DUF4142"/>
</dbReference>
<keyword evidence="4" id="KW-1185">Reference proteome</keyword>
<dbReference type="InterPro" id="IPR012347">
    <property type="entry name" value="Ferritin-like"/>
</dbReference>
<dbReference type="Pfam" id="PF13628">
    <property type="entry name" value="DUF4142"/>
    <property type="match status" value="1"/>
</dbReference>
<accession>A0ABP7TCC2</accession>
<feature type="domain" description="DUF4142" evidence="2">
    <location>
        <begin position="34"/>
        <end position="166"/>
    </location>
</feature>
<dbReference type="Gene3D" id="1.20.1260.10">
    <property type="match status" value="1"/>
</dbReference>
<comment type="caution">
    <text evidence="3">The sequence shown here is derived from an EMBL/GenBank/DDBJ whole genome shotgun (WGS) entry which is preliminary data.</text>
</comment>
<evidence type="ECO:0000313" key="3">
    <source>
        <dbReference type="EMBL" id="GAA4024163.1"/>
    </source>
</evidence>
<gene>
    <name evidence="3" type="ORF">GCM10022280_26270</name>
</gene>
<organism evidence="3 4">
    <name type="scientific">Sphingomonas swuensis</name>
    <dbReference type="NCBI Taxonomy" id="977800"/>
    <lineage>
        <taxon>Bacteria</taxon>
        <taxon>Pseudomonadati</taxon>
        <taxon>Pseudomonadota</taxon>
        <taxon>Alphaproteobacteria</taxon>
        <taxon>Sphingomonadales</taxon>
        <taxon>Sphingomonadaceae</taxon>
        <taxon>Sphingomonas</taxon>
    </lineage>
</organism>
<proteinExistence type="predicted"/>
<evidence type="ECO:0000259" key="2">
    <source>
        <dbReference type="Pfam" id="PF13628"/>
    </source>
</evidence>
<reference evidence="4" key="1">
    <citation type="journal article" date="2019" name="Int. J. Syst. Evol. Microbiol.">
        <title>The Global Catalogue of Microorganisms (GCM) 10K type strain sequencing project: providing services to taxonomists for standard genome sequencing and annotation.</title>
        <authorList>
            <consortium name="The Broad Institute Genomics Platform"/>
            <consortium name="The Broad Institute Genome Sequencing Center for Infectious Disease"/>
            <person name="Wu L."/>
            <person name="Ma J."/>
        </authorList>
    </citation>
    <scope>NUCLEOTIDE SEQUENCE [LARGE SCALE GENOMIC DNA]</scope>
    <source>
        <strain evidence="4">JCM 17563</strain>
    </source>
</reference>
<dbReference type="EMBL" id="BAABBQ010000001">
    <property type="protein sequence ID" value="GAA4024163.1"/>
    <property type="molecule type" value="Genomic_DNA"/>
</dbReference>
<evidence type="ECO:0000256" key="1">
    <source>
        <dbReference type="SAM" id="SignalP"/>
    </source>
</evidence>
<dbReference type="PANTHER" id="PTHR38593">
    <property type="entry name" value="BLR2558 PROTEIN"/>
    <property type="match status" value="1"/>
</dbReference>
<evidence type="ECO:0000313" key="4">
    <source>
        <dbReference type="Proteomes" id="UP001500235"/>
    </source>
</evidence>
<dbReference type="PANTHER" id="PTHR38593:SF1">
    <property type="entry name" value="BLR2558 PROTEIN"/>
    <property type="match status" value="1"/>
</dbReference>
<name>A0ABP7TCC2_9SPHN</name>